<accession>X0SC63</accession>
<dbReference type="AlphaFoldDB" id="X0SC63"/>
<feature type="non-terminal residue" evidence="1">
    <location>
        <position position="1"/>
    </location>
</feature>
<protein>
    <submittedName>
        <fullName evidence="1">Uncharacterized protein</fullName>
    </submittedName>
</protein>
<comment type="caution">
    <text evidence="1">The sequence shown here is derived from an EMBL/GenBank/DDBJ whole genome shotgun (WGS) entry which is preliminary data.</text>
</comment>
<gene>
    <name evidence="1" type="ORF">S01H1_00440</name>
</gene>
<sequence>NSPLIRTGITAAAAAKYLRGPGILYKDFVDLGTLGTPLGETKGGSTFSYGLSFHDVEPDGAMGWVVGHRFIEKVLPTLAVSLLEHSVNEYLRHLPGANSANQQPTGIKGEYIGTGAEVDVGVAPGGSPNIDESTLEVWRTPVALGLGVKLALTTDYNVVDTVTMDTVVAADTVTIGGDTFTGDDTPVQADGEFETGVSDTSSATSLAALINSEYGVTGVSATSADEVVSLSRAVSGTKNVMSSSGATIDLAYQVVLATGGGAVLDDDEITVFYVYDSVAADTYTVIKTGQIATGDYLTNVALLCEVSDASQTYPIVFIIKNPLSEPDTIDIPGERMSETLLKTTWTGFFDPADGLDLDQAPVEVWVPYGI</sequence>
<organism evidence="1">
    <name type="scientific">marine sediment metagenome</name>
    <dbReference type="NCBI Taxonomy" id="412755"/>
    <lineage>
        <taxon>unclassified sequences</taxon>
        <taxon>metagenomes</taxon>
        <taxon>ecological metagenomes</taxon>
    </lineage>
</organism>
<dbReference type="EMBL" id="BARS01000153">
    <property type="protein sequence ID" value="GAF72761.1"/>
    <property type="molecule type" value="Genomic_DNA"/>
</dbReference>
<reference evidence="1" key="1">
    <citation type="journal article" date="2014" name="Front. Microbiol.">
        <title>High frequency of phylogenetically diverse reductive dehalogenase-homologous genes in deep subseafloor sedimentary metagenomes.</title>
        <authorList>
            <person name="Kawai M."/>
            <person name="Futagami T."/>
            <person name="Toyoda A."/>
            <person name="Takaki Y."/>
            <person name="Nishi S."/>
            <person name="Hori S."/>
            <person name="Arai W."/>
            <person name="Tsubouchi T."/>
            <person name="Morono Y."/>
            <person name="Uchiyama I."/>
            <person name="Ito T."/>
            <person name="Fujiyama A."/>
            <person name="Inagaki F."/>
            <person name="Takami H."/>
        </authorList>
    </citation>
    <scope>NUCLEOTIDE SEQUENCE</scope>
    <source>
        <strain evidence="1">Expedition CK06-06</strain>
    </source>
</reference>
<proteinExistence type="predicted"/>
<name>X0SC63_9ZZZZ</name>
<evidence type="ECO:0000313" key="1">
    <source>
        <dbReference type="EMBL" id="GAF72761.1"/>
    </source>
</evidence>